<feature type="compositionally biased region" description="Polar residues" evidence="1">
    <location>
        <begin position="324"/>
        <end position="358"/>
    </location>
</feature>
<reference evidence="4" key="1">
    <citation type="journal article" date="2019" name="G3 (Bethesda)">
        <title>Genome Assemblies of Two Rare Opportunistic Yeast Pathogens: Diutina rugosa (syn. Candida rugosa) and Trichomonascus ciferrii (syn. Candida ciferrii).</title>
        <authorList>
            <person name="Mixao V."/>
            <person name="Saus E."/>
            <person name="Hansen A.P."/>
            <person name="Lass-Florl C."/>
            <person name="Gabaldon T."/>
        </authorList>
    </citation>
    <scope>NUCLEOTIDE SEQUENCE</scope>
    <source>
        <strain evidence="4">CBS 4856</strain>
    </source>
</reference>
<dbReference type="Gene3D" id="1.20.58.2220">
    <property type="entry name" value="Formin, FH2 domain"/>
    <property type="match status" value="1"/>
</dbReference>
<feature type="domain" description="DAD" evidence="2">
    <location>
        <begin position="214"/>
        <end position="245"/>
    </location>
</feature>
<dbReference type="PANTHER" id="PTHR47102">
    <property type="entry name" value="PROTEIN BNI1"/>
    <property type="match status" value="1"/>
</dbReference>
<feature type="compositionally biased region" description="Polar residues" evidence="1">
    <location>
        <begin position="429"/>
        <end position="459"/>
    </location>
</feature>
<evidence type="ECO:0000256" key="1">
    <source>
        <dbReference type="SAM" id="MobiDB-lite"/>
    </source>
</evidence>
<dbReference type="AlphaFoldDB" id="A0A642UJF1"/>
<feature type="compositionally biased region" description="Basic and acidic residues" evidence="1">
    <location>
        <begin position="366"/>
        <end position="378"/>
    </location>
</feature>
<dbReference type="VEuPathDB" id="FungiDB:TRICI_006254"/>
<comment type="caution">
    <text evidence="4">The sequence shown here is derived from an EMBL/GenBank/DDBJ whole genome shotgun (WGS) entry which is preliminary data.</text>
</comment>
<dbReference type="PROSITE" id="PS51231">
    <property type="entry name" value="DAD"/>
    <property type="match status" value="1"/>
</dbReference>
<dbReference type="GO" id="GO:0032153">
    <property type="term" value="C:cell division site"/>
    <property type="evidence" value="ECO:0007669"/>
    <property type="project" value="TreeGrafter"/>
</dbReference>
<dbReference type="InterPro" id="IPR014767">
    <property type="entry name" value="DAD_dom"/>
</dbReference>
<dbReference type="InterPro" id="IPR042201">
    <property type="entry name" value="FH2_Formin_sf"/>
</dbReference>
<dbReference type="InterPro" id="IPR015425">
    <property type="entry name" value="FH2_Formin"/>
</dbReference>
<evidence type="ECO:0000259" key="3">
    <source>
        <dbReference type="PROSITE" id="PS51444"/>
    </source>
</evidence>
<sequence>MNDSSKQANGFKLGTLQRLAFTKDDKNTMTFLHYVEKIVRTSFPHLEEFCDDLKDAIDASKISIEQVKSDCEEFMQMVKNVQTSVDIGNLSDPTKFHPQDKVLSVVLSALPEARKKREYLGDQLKTTVTEFNKLMKYFGEDPSDSTASSTFFSKFSFFVSEFQRAKQENLQREQENRAYEAQKRLREAPKKSSQLESGNLSGPSSPGQSGNTESAGNQSVMDNLLEKLKAAGPSGDARSARRRAAARKTMAEHRRALLNQNSEGGDDVPQIKVEPEDEEKPSTEGGGRMTEIVEIKEEDEPSEEPNPSRRKSSTTTTAAENEISEANLSKLNAAEDSSSTLERSASVASESVLPSPSKETNEDDDVGGRARKLLEELRSGASGNGDYRRPGSLSSASGGSKLAERRARKVQQLKNRSQGSFDLKALKSEVTSPSQSSDNNDTRASATSEKTLSDSSPTKDQIDKTEVIEIEDTPVNSPSKEEHQPQNNDD</sequence>
<proteinExistence type="predicted"/>
<dbReference type="OrthoDB" id="1104827at2759"/>
<evidence type="ECO:0000313" key="4">
    <source>
        <dbReference type="EMBL" id="KAA8900072.1"/>
    </source>
</evidence>
<organism evidence="4 5">
    <name type="scientific">Trichomonascus ciferrii</name>
    <dbReference type="NCBI Taxonomy" id="44093"/>
    <lineage>
        <taxon>Eukaryota</taxon>
        <taxon>Fungi</taxon>
        <taxon>Dikarya</taxon>
        <taxon>Ascomycota</taxon>
        <taxon>Saccharomycotina</taxon>
        <taxon>Dipodascomycetes</taxon>
        <taxon>Dipodascales</taxon>
        <taxon>Trichomonascaceae</taxon>
        <taxon>Trichomonascus</taxon>
        <taxon>Trichomonascus ciferrii complex</taxon>
    </lineage>
</organism>
<dbReference type="Pfam" id="PF02181">
    <property type="entry name" value="FH2"/>
    <property type="match status" value="1"/>
</dbReference>
<keyword evidence="5" id="KW-1185">Reference proteome</keyword>
<dbReference type="SUPFAM" id="SSF101447">
    <property type="entry name" value="Formin homology 2 domain (FH2 domain)"/>
    <property type="match status" value="1"/>
</dbReference>
<protein>
    <submittedName>
        <fullName evidence="4">Uncharacterized protein</fullName>
    </submittedName>
</protein>
<dbReference type="PANTHER" id="PTHR47102:SF2">
    <property type="entry name" value="PROTEIN BNI1"/>
    <property type="match status" value="1"/>
</dbReference>
<evidence type="ECO:0000259" key="2">
    <source>
        <dbReference type="PROSITE" id="PS51231"/>
    </source>
</evidence>
<dbReference type="GO" id="GO:0051017">
    <property type="term" value="P:actin filament bundle assembly"/>
    <property type="evidence" value="ECO:0007669"/>
    <property type="project" value="TreeGrafter"/>
</dbReference>
<dbReference type="GO" id="GO:0051016">
    <property type="term" value="P:barbed-end actin filament capping"/>
    <property type="evidence" value="ECO:0007669"/>
    <property type="project" value="TreeGrafter"/>
</dbReference>
<feature type="region of interest" description="Disordered" evidence="1">
    <location>
        <begin position="230"/>
        <end position="490"/>
    </location>
</feature>
<dbReference type="GO" id="GO:1903475">
    <property type="term" value="P:mitotic actomyosin contractile ring assembly"/>
    <property type="evidence" value="ECO:0007669"/>
    <property type="project" value="TreeGrafter"/>
</dbReference>
<dbReference type="GO" id="GO:0043332">
    <property type="term" value="C:mating projection tip"/>
    <property type="evidence" value="ECO:0007669"/>
    <property type="project" value="TreeGrafter"/>
</dbReference>
<feature type="compositionally biased region" description="Polar residues" evidence="1">
    <location>
        <begin position="191"/>
        <end position="217"/>
    </location>
</feature>
<evidence type="ECO:0000313" key="5">
    <source>
        <dbReference type="Proteomes" id="UP000761534"/>
    </source>
</evidence>
<dbReference type="GO" id="GO:0005935">
    <property type="term" value="C:cellular bud neck"/>
    <property type="evidence" value="ECO:0007669"/>
    <property type="project" value="TreeGrafter"/>
</dbReference>
<feature type="compositionally biased region" description="Low complexity" evidence="1">
    <location>
        <begin position="391"/>
        <end position="401"/>
    </location>
</feature>
<dbReference type="PROSITE" id="PS51444">
    <property type="entry name" value="FH2"/>
    <property type="match status" value="1"/>
</dbReference>
<dbReference type="Proteomes" id="UP000761534">
    <property type="component" value="Unassembled WGS sequence"/>
</dbReference>
<gene>
    <name evidence="4" type="ORF">TRICI_006254</name>
</gene>
<feature type="domain" description="FH2" evidence="3">
    <location>
        <begin position="1"/>
        <end position="188"/>
    </location>
</feature>
<dbReference type="InterPro" id="IPR051661">
    <property type="entry name" value="Actin_filament_regulator"/>
</dbReference>
<name>A0A642UJF1_9ASCO</name>
<accession>A0A642UJF1</accession>
<feature type="region of interest" description="Disordered" evidence="1">
    <location>
        <begin position="183"/>
        <end position="217"/>
    </location>
</feature>
<dbReference type="EMBL" id="SWFS01000509">
    <property type="protein sequence ID" value="KAA8900072.1"/>
    <property type="molecule type" value="Genomic_DNA"/>
</dbReference>